<protein>
    <submittedName>
        <fullName evidence="2">Uncharacterized protein</fullName>
    </submittedName>
</protein>
<name>A0A1X2I867_9FUNG</name>
<dbReference type="EMBL" id="MCGE01000021">
    <property type="protein sequence ID" value="ORZ11483.1"/>
    <property type="molecule type" value="Genomic_DNA"/>
</dbReference>
<keyword evidence="3" id="KW-1185">Reference proteome</keyword>
<feature type="transmembrane region" description="Helical" evidence="1">
    <location>
        <begin position="233"/>
        <end position="251"/>
    </location>
</feature>
<evidence type="ECO:0000313" key="3">
    <source>
        <dbReference type="Proteomes" id="UP000193560"/>
    </source>
</evidence>
<evidence type="ECO:0000313" key="2">
    <source>
        <dbReference type="EMBL" id="ORZ11483.1"/>
    </source>
</evidence>
<dbReference type="Proteomes" id="UP000193560">
    <property type="component" value="Unassembled WGS sequence"/>
</dbReference>
<feature type="transmembrane region" description="Helical" evidence="1">
    <location>
        <begin position="102"/>
        <end position="120"/>
    </location>
</feature>
<evidence type="ECO:0000256" key="1">
    <source>
        <dbReference type="SAM" id="Phobius"/>
    </source>
</evidence>
<sequence length="254" mass="30178">MDRILHRPHHHPLAVFLQNMYAFYRQWVLSFFSLVGVMSRLLIVHSVPPLVLYLVTMMMYVLGMLGVGWVIRWPVFVRHTMMINHHLEQYLTNTPTMMTTDMFTLCLVVAALFMVCLACLEQWIKYLKTMVVFPRHRQRIDHDNHIHTSLDNNDIHSLYIDYFVSIMMLALSHTILHTLSRPLALVRTFFFLVIIMSHYLFHLKFIVWFLRIGYNVTTVYVYIYVLFPLPVTFLLDFIIPSLLYFINYVALTGQ</sequence>
<gene>
    <name evidence="2" type="ORF">BCR42DRAFT_395144</name>
</gene>
<feature type="transmembrane region" description="Helical" evidence="1">
    <location>
        <begin position="182"/>
        <end position="201"/>
    </location>
</feature>
<proteinExistence type="predicted"/>
<keyword evidence="1" id="KW-0812">Transmembrane</keyword>
<reference evidence="2 3" key="1">
    <citation type="submission" date="2016-07" db="EMBL/GenBank/DDBJ databases">
        <title>Pervasive Adenine N6-methylation of Active Genes in Fungi.</title>
        <authorList>
            <consortium name="DOE Joint Genome Institute"/>
            <person name="Mondo S.J."/>
            <person name="Dannebaum R.O."/>
            <person name="Kuo R.C."/>
            <person name="Labutti K."/>
            <person name="Haridas S."/>
            <person name="Kuo A."/>
            <person name="Salamov A."/>
            <person name="Ahrendt S.R."/>
            <person name="Lipzen A."/>
            <person name="Sullivan W."/>
            <person name="Andreopoulos W.B."/>
            <person name="Clum A."/>
            <person name="Lindquist E."/>
            <person name="Daum C."/>
            <person name="Ramamoorthy G.K."/>
            <person name="Gryganskyi A."/>
            <person name="Culley D."/>
            <person name="Magnuson J.K."/>
            <person name="James T.Y."/>
            <person name="O'Malley M.A."/>
            <person name="Stajich J.E."/>
            <person name="Spatafora J.W."/>
            <person name="Visel A."/>
            <person name="Grigoriev I.V."/>
        </authorList>
    </citation>
    <scope>NUCLEOTIDE SEQUENCE [LARGE SCALE GENOMIC DNA]</scope>
    <source>
        <strain evidence="2 3">NRRL 1336</strain>
    </source>
</reference>
<feature type="transmembrane region" description="Helical" evidence="1">
    <location>
        <begin position="158"/>
        <end position="176"/>
    </location>
</feature>
<comment type="caution">
    <text evidence="2">The sequence shown here is derived from an EMBL/GenBank/DDBJ whole genome shotgun (WGS) entry which is preliminary data.</text>
</comment>
<feature type="transmembrane region" description="Helical" evidence="1">
    <location>
        <begin position="23"/>
        <end position="43"/>
    </location>
</feature>
<dbReference type="AlphaFoldDB" id="A0A1X2I867"/>
<accession>A0A1X2I867</accession>
<keyword evidence="1" id="KW-0472">Membrane</keyword>
<organism evidence="2 3">
    <name type="scientific">Absidia repens</name>
    <dbReference type="NCBI Taxonomy" id="90262"/>
    <lineage>
        <taxon>Eukaryota</taxon>
        <taxon>Fungi</taxon>
        <taxon>Fungi incertae sedis</taxon>
        <taxon>Mucoromycota</taxon>
        <taxon>Mucoromycotina</taxon>
        <taxon>Mucoromycetes</taxon>
        <taxon>Mucorales</taxon>
        <taxon>Cunninghamellaceae</taxon>
        <taxon>Absidia</taxon>
    </lineage>
</organism>
<feature type="transmembrane region" description="Helical" evidence="1">
    <location>
        <begin position="50"/>
        <end position="71"/>
    </location>
</feature>
<keyword evidence="1" id="KW-1133">Transmembrane helix</keyword>